<feature type="region of interest" description="Disordered" evidence="1">
    <location>
        <begin position="69"/>
        <end position="93"/>
    </location>
</feature>
<dbReference type="EMBL" id="AP013548">
    <property type="protein sequence ID" value="BAQ94442.1"/>
    <property type="molecule type" value="Genomic_DNA"/>
</dbReference>
<sequence length="290" mass="31723">MAGSQTIPWNPDEITGPEISTPDATGEGMVAPGQEELAREFDEGPAPEEKLLGKFESTEDLAKAYQELERKLSDQSPQRAAEQAPPIDAPTSYTQQEAVDVYGEEAVSALADKGLDMAEIMFKADSGEDISAHYDALAETFQVPRQVVENYVNGAQAEPVAGEGLTDSVVAQIKSEVGGDTQFQQLTAWAQQNMSRDELAEYNATVDSGNATAIRWALKSMQARAMQPSQGRTEPKMLGGRPPSAEPTFTSKQQVLNAMNKRDERGRRLYDTDPSYREKIAEVLERSDVF</sequence>
<accession>A0A6S4PA57</accession>
<dbReference type="RefSeq" id="YP_009777939.1">
    <property type="nucleotide sequence ID" value="NC_047707.1"/>
</dbReference>
<protein>
    <submittedName>
        <fullName evidence="2">Capsid assembly protein</fullName>
    </submittedName>
</protein>
<feature type="region of interest" description="Disordered" evidence="1">
    <location>
        <begin position="227"/>
        <end position="275"/>
    </location>
</feature>
<evidence type="ECO:0000256" key="1">
    <source>
        <dbReference type="SAM" id="MobiDB-lite"/>
    </source>
</evidence>
<feature type="region of interest" description="Disordered" evidence="1">
    <location>
        <begin position="1"/>
        <end position="29"/>
    </location>
</feature>
<reference evidence="2 3" key="1">
    <citation type="journal article" date="2013" name="PLoS Genet.">
        <title>Expanding the Marine Virosphere Using Metagenomics.</title>
        <authorList>
            <person name="Mizuno C.M."/>
            <person name="Rodriguez-Valera F."/>
            <person name="Kimes N.E."/>
            <person name="Ghai R."/>
        </authorList>
    </citation>
    <scope>NUCLEOTIDE SEQUENCE [LARGE SCALE GENOMIC DNA]</scope>
    <source>
        <strain evidence="2">UvMED-CGR-U-MedDCM-OCT-S38-C3</strain>
    </source>
</reference>
<proteinExistence type="predicted"/>
<dbReference type="KEGG" id="vg:55412220"/>
<dbReference type="Proteomes" id="UP000504725">
    <property type="component" value="Segment"/>
</dbReference>
<keyword evidence="3" id="KW-1185">Reference proteome</keyword>
<feature type="compositionally biased region" description="Polar residues" evidence="1">
    <location>
        <begin position="247"/>
        <end position="257"/>
    </location>
</feature>
<dbReference type="GeneID" id="55412220"/>
<organism evidence="2 3">
    <name type="scientific">uncultured phage_MedDCM-OCT-S38-C3</name>
    <dbReference type="NCBI Taxonomy" id="2740803"/>
    <lineage>
        <taxon>Viruses</taxon>
        <taxon>Duplodnaviria</taxon>
        <taxon>Heunggongvirae</taxon>
        <taxon>Uroviricota</taxon>
        <taxon>Caudoviricetes</taxon>
        <taxon>Autographivirales</taxon>
        <taxon>Stopalavirus</taxon>
        <taxon>Stopalavirus S38C3</taxon>
    </lineage>
</organism>
<name>A0A6S4PA57_9CAUD</name>
<evidence type="ECO:0000313" key="2">
    <source>
        <dbReference type="EMBL" id="BAQ94442.1"/>
    </source>
</evidence>
<evidence type="ECO:0000313" key="3">
    <source>
        <dbReference type="Proteomes" id="UP000504725"/>
    </source>
</evidence>
<feature type="compositionally biased region" description="Basic and acidic residues" evidence="1">
    <location>
        <begin position="260"/>
        <end position="275"/>
    </location>
</feature>